<dbReference type="PANTHER" id="PTHR43434">
    <property type="entry name" value="PHOSPHOGLYCOLATE PHOSPHATASE"/>
    <property type="match status" value="1"/>
</dbReference>
<comment type="similarity">
    <text evidence="3">Belongs to the HAD-like hydrolase superfamily. CbbY/CbbZ/Gph/YieH family.</text>
</comment>
<dbReference type="InterPro" id="IPR050155">
    <property type="entry name" value="HAD-like_hydrolase_sf"/>
</dbReference>
<dbReference type="AlphaFoldDB" id="A0A8J7RWB1"/>
<name>A0A8J7RWB1_9PROT</name>
<evidence type="ECO:0000256" key="4">
    <source>
        <dbReference type="ARBA" id="ARBA00013078"/>
    </source>
</evidence>
<dbReference type="Proteomes" id="UP000672602">
    <property type="component" value="Unassembled WGS sequence"/>
</dbReference>
<dbReference type="SUPFAM" id="SSF56784">
    <property type="entry name" value="HAD-like"/>
    <property type="match status" value="1"/>
</dbReference>
<dbReference type="GO" id="GO:0005829">
    <property type="term" value="C:cytosol"/>
    <property type="evidence" value="ECO:0007669"/>
    <property type="project" value="TreeGrafter"/>
</dbReference>
<comment type="caution">
    <text evidence="5">The sequence shown here is derived from an EMBL/GenBank/DDBJ whole genome shotgun (WGS) entry which is preliminary data.</text>
</comment>
<comment type="pathway">
    <text evidence="2">Organic acid metabolism; glycolate biosynthesis; glycolate from 2-phosphoglycolate: step 1/1.</text>
</comment>
<evidence type="ECO:0000256" key="3">
    <source>
        <dbReference type="ARBA" id="ARBA00006171"/>
    </source>
</evidence>
<dbReference type="SFLD" id="SFLDS00003">
    <property type="entry name" value="Haloacid_Dehalogenase"/>
    <property type="match status" value="1"/>
</dbReference>
<evidence type="ECO:0000256" key="1">
    <source>
        <dbReference type="ARBA" id="ARBA00000830"/>
    </source>
</evidence>
<dbReference type="EC" id="3.1.3.18" evidence="4"/>
<gene>
    <name evidence="5" type="ORF">KAJ83_01055</name>
</gene>
<proteinExistence type="inferred from homology"/>
<accession>A0A8J7RWB1</accession>
<dbReference type="GO" id="GO:0006281">
    <property type="term" value="P:DNA repair"/>
    <property type="evidence" value="ECO:0007669"/>
    <property type="project" value="TreeGrafter"/>
</dbReference>
<keyword evidence="6" id="KW-1185">Reference proteome</keyword>
<comment type="catalytic activity">
    <reaction evidence="1">
        <text>2-phosphoglycolate + H2O = glycolate + phosphate</text>
        <dbReference type="Rhea" id="RHEA:14369"/>
        <dbReference type="ChEBI" id="CHEBI:15377"/>
        <dbReference type="ChEBI" id="CHEBI:29805"/>
        <dbReference type="ChEBI" id="CHEBI:43474"/>
        <dbReference type="ChEBI" id="CHEBI:58033"/>
        <dbReference type="EC" id="3.1.3.18"/>
    </reaction>
</comment>
<evidence type="ECO:0000313" key="6">
    <source>
        <dbReference type="Proteomes" id="UP000672602"/>
    </source>
</evidence>
<organism evidence="5 6">
    <name type="scientific">Marivibrio halodurans</name>
    <dbReference type="NCBI Taxonomy" id="2039722"/>
    <lineage>
        <taxon>Bacteria</taxon>
        <taxon>Pseudomonadati</taxon>
        <taxon>Pseudomonadota</taxon>
        <taxon>Alphaproteobacteria</taxon>
        <taxon>Rhodospirillales</taxon>
        <taxon>Rhodospirillaceae</taxon>
        <taxon>Marivibrio</taxon>
    </lineage>
</organism>
<dbReference type="GO" id="GO:0008967">
    <property type="term" value="F:phosphoglycolate phosphatase activity"/>
    <property type="evidence" value="ECO:0007669"/>
    <property type="project" value="UniProtKB-EC"/>
</dbReference>
<evidence type="ECO:0000313" key="5">
    <source>
        <dbReference type="EMBL" id="MBP5855580.1"/>
    </source>
</evidence>
<dbReference type="InterPro" id="IPR041492">
    <property type="entry name" value="HAD_2"/>
</dbReference>
<sequence>MMPPRAILFDWDNTLVDTWPVIHASLNETFAAMGRPGWTLDQVRANVRKSLRDSFPGLFGQRWEEARDVFYAAFSRQHLTALTVLPGADALVMGLAARGIPLGIVSNKSGDFLRKEVAHLGWNGYFGAVVGAGDAARDKPSPEAGAMALETMGIATGDREGRAVWFVGDSNVDMEIAHAMALLPVLIRPDSGPDGEFDTHPPAHHLADCGALLHFVQGN</sequence>
<dbReference type="Gene3D" id="3.40.50.1000">
    <property type="entry name" value="HAD superfamily/HAD-like"/>
    <property type="match status" value="1"/>
</dbReference>
<protein>
    <recommendedName>
        <fullName evidence="4">phosphoglycolate phosphatase</fullName>
        <ecNumber evidence="4">3.1.3.18</ecNumber>
    </recommendedName>
</protein>
<keyword evidence="5" id="KW-0378">Hydrolase</keyword>
<reference evidence="5" key="1">
    <citation type="submission" date="2021-04" db="EMBL/GenBank/DDBJ databases">
        <authorList>
            <person name="Zhang D.-C."/>
        </authorList>
    </citation>
    <scope>NUCLEOTIDE SEQUENCE</scope>
    <source>
        <strain evidence="5">CGMCC 1.15697</strain>
    </source>
</reference>
<dbReference type="InterPro" id="IPR036412">
    <property type="entry name" value="HAD-like_sf"/>
</dbReference>
<evidence type="ECO:0000256" key="2">
    <source>
        <dbReference type="ARBA" id="ARBA00004818"/>
    </source>
</evidence>
<dbReference type="SFLD" id="SFLDG01129">
    <property type="entry name" value="C1.5:_HAD__Beta-PGM__Phosphata"/>
    <property type="match status" value="1"/>
</dbReference>
<dbReference type="Pfam" id="PF13419">
    <property type="entry name" value="HAD_2"/>
    <property type="match status" value="1"/>
</dbReference>
<dbReference type="InterPro" id="IPR023214">
    <property type="entry name" value="HAD_sf"/>
</dbReference>
<dbReference type="Gene3D" id="1.10.150.730">
    <property type="match status" value="1"/>
</dbReference>
<dbReference type="PANTHER" id="PTHR43434:SF1">
    <property type="entry name" value="PHOSPHOGLYCOLATE PHOSPHATASE"/>
    <property type="match status" value="1"/>
</dbReference>
<dbReference type="EMBL" id="JAGMWN010000001">
    <property type="protein sequence ID" value="MBP5855580.1"/>
    <property type="molecule type" value="Genomic_DNA"/>
</dbReference>